<sequence precursor="true">MKYPAILLLMTLLSQPAAALNSDFDQPIQIQADSSLLNQGQGIDIYSGRVELSQGSLSLTADELRIHKNSNGNLDRIVAIGEPVYLQQLNEQQETITATAAKIVFQSVKGVIELSEDAQLIHPGNAIVNAQQITYDSRTHQVRSSGGKDPGERATIILQPQSSQLNLVPNNNSDTSTTSEPNNAESLNQNESSNAGS</sequence>
<keyword evidence="8" id="KW-1185">Reference proteome</keyword>
<dbReference type="GO" id="GO:0043165">
    <property type="term" value="P:Gram-negative-bacterium-type cell outer membrane assembly"/>
    <property type="evidence" value="ECO:0007669"/>
    <property type="project" value="UniProtKB-UniRule"/>
</dbReference>
<accession>A0A2V1H1T6</accession>
<evidence type="ECO:0000313" key="7">
    <source>
        <dbReference type="EMBL" id="PVZ71920.1"/>
    </source>
</evidence>
<protein>
    <recommendedName>
        <fullName evidence="4">Lipopolysaccharide export system protein LptA</fullName>
    </recommendedName>
</protein>
<dbReference type="InterPro" id="IPR052037">
    <property type="entry name" value="LPS_export_LptA"/>
</dbReference>
<dbReference type="PANTHER" id="PTHR36504">
    <property type="entry name" value="LIPOPOLYSACCHARIDE EXPORT SYSTEM PROTEIN LPTA"/>
    <property type="match status" value="1"/>
</dbReference>
<feature type="chain" id="PRO_5021522513" description="Lipopolysaccharide export system protein LptA" evidence="4">
    <location>
        <begin position="20"/>
        <end position="197"/>
    </location>
</feature>
<evidence type="ECO:0000256" key="4">
    <source>
        <dbReference type="HAMAP-Rule" id="MF_01914"/>
    </source>
</evidence>
<dbReference type="InterPro" id="IPR014340">
    <property type="entry name" value="LptA"/>
</dbReference>
<dbReference type="PANTHER" id="PTHR36504:SF1">
    <property type="entry name" value="LIPOPOLYSACCHARIDE EXPORT SYSTEM PROTEIN LPTA"/>
    <property type="match status" value="1"/>
</dbReference>
<dbReference type="NCBIfam" id="TIGR03002">
    <property type="entry name" value="outer_YhbN_LptA"/>
    <property type="match status" value="1"/>
</dbReference>
<evidence type="ECO:0000256" key="2">
    <source>
        <dbReference type="ARBA" id="ARBA00022729"/>
    </source>
</evidence>
<dbReference type="RefSeq" id="WP_116685509.1">
    <property type="nucleotide sequence ID" value="NZ_CAWNYD010000001.1"/>
</dbReference>
<feature type="region of interest" description="Disordered" evidence="5">
    <location>
        <begin position="160"/>
        <end position="197"/>
    </location>
</feature>
<organism evidence="7 8">
    <name type="scientific">Pelagibaculum spongiae</name>
    <dbReference type="NCBI Taxonomy" id="2080658"/>
    <lineage>
        <taxon>Bacteria</taxon>
        <taxon>Pseudomonadati</taxon>
        <taxon>Pseudomonadota</taxon>
        <taxon>Gammaproteobacteria</taxon>
        <taxon>Oceanospirillales</taxon>
        <taxon>Pelagibaculum</taxon>
    </lineage>
</organism>
<comment type="function">
    <text evidence="4">Involved in the assembly of lipopolysaccharide (LPS). Required for the translocation of LPS from the inner membrane to the outer membrane. May form a bridge between the inner membrane and the outer membrane, via interactions with LptC and LptD, thereby facilitating LPS transfer across the periplasm.</text>
</comment>
<evidence type="ECO:0000313" key="8">
    <source>
        <dbReference type="Proteomes" id="UP000244906"/>
    </source>
</evidence>
<reference evidence="7 8" key="1">
    <citation type="submission" date="2018-04" db="EMBL/GenBank/DDBJ databases">
        <title>Thalassorhabdus spongiae gen. nov., sp. nov., isolated from a marine sponge in South-West Iceland.</title>
        <authorList>
            <person name="Knobloch S."/>
            <person name="Daussin A."/>
            <person name="Johannsson R."/>
            <person name="Marteinsson V.T."/>
        </authorList>
    </citation>
    <scope>NUCLEOTIDE SEQUENCE [LARGE SCALE GENOMIC DNA]</scope>
    <source>
        <strain evidence="7 8">Hp12</strain>
    </source>
</reference>
<evidence type="ECO:0000256" key="1">
    <source>
        <dbReference type="ARBA" id="ARBA00022448"/>
    </source>
</evidence>
<dbReference type="GO" id="GO:0001530">
    <property type="term" value="F:lipopolysaccharide binding"/>
    <property type="evidence" value="ECO:0007669"/>
    <property type="project" value="InterPro"/>
</dbReference>
<dbReference type="GO" id="GO:0009279">
    <property type="term" value="C:cell outer membrane"/>
    <property type="evidence" value="ECO:0007669"/>
    <property type="project" value="TreeGrafter"/>
</dbReference>
<keyword evidence="1 4" id="KW-0813">Transport</keyword>
<dbReference type="GO" id="GO:0017089">
    <property type="term" value="F:glycolipid transfer activity"/>
    <property type="evidence" value="ECO:0007669"/>
    <property type="project" value="TreeGrafter"/>
</dbReference>
<feature type="domain" description="Organic solvent tolerance-like N-terminal" evidence="6">
    <location>
        <begin position="29"/>
        <end position="139"/>
    </location>
</feature>
<dbReference type="InterPro" id="IPR005653">
    <property type="entry name" value="OstA-like_N"/>
</dbReference>
<keyword evidence="3 4" id="KW-0574">Periplasm</keyword>
<evidence type="ECO:0000256" key="5">
    <source>
        <dbReference type="SAM" id="MobiDB-lite"/>
    </source>
</evidence>
<proteinExistence type="inferred from homology"/>
<dbReference type="GO" id="GO:0030288">
    <property type="term" value="C:outer membrane-bounded periplasmic space"/>
    <property type="evidence" value="ECO:0007669"/>
    <property type="project" value="TreeGrafter"/>
</dbReference>
<dbReference type="EMBL" id="QDDL01000001">
    <property type="protein sequence ID" value="PVZ71920.1"/>
    <property type="molecule type" value="Genomic_DNA"/>
</dbReference>
<feature type="signal peptide" evidence="4">
    <location>
        <begin position="1"/>
        <end position="19"/>
    </location>
</feature>
<dbReference type="AlphaFoldDB" id="A0A2V1H1T6"/>
<name>A0A2V1H1T6_9GAMM</name>
<keyword evidence="2 4" id="KW-0732">Signal</keyword>
<gene>
    <name evidence="4 7" type="primary">lptA</name>
    <name evidence="7" type="ORF">DC094_02545</name>
</gene>
<comment type="subunit">
    <text evidence="4">Component of the lipopolysaccharide transport and assembly complex.</text>
</comment>
<comment type="caution">
    <text evidence="7">The sequence shown here is derived from an EMBL/GenBank/DDBJ whole genome shotgun (WGS) entry which is preliminary data.</text>
</comment>
<dbReference type="GO" id="GO:0015920">
    <property type="term" value="P:lipopolysaccharide transport"/>
    <property type="evidence" value="ECO:0007669"/>
    <property type="project" value="UniProtKB-UniRule"/>
</dbReference>
<dbReference type="Proteomes" id="UP000244906">
    <property type="component" value="Unassembled WGS sequence"/>
</dbReference>
<comment type="similarity">
    <text evidence="4">Belongs to the LptA family.</text>
</comment>
<dbReference type="Pfam" id="PF03968">
    <property type="entry name" value="LptD_N"/>
    <property type="match status" value="1"/>
</dbReference>
<dbReference type="Gene3D" id="2.60.450.10">
    <property type="entry name" value="Lipopolysaccharide (LPS) transport protein A like domain"/>
    <property type="match status" value="1"/>
</dbReference>
<comment type="subcellular location">
    <subcellularLocation>
        <location evidence="4">Periplasm</location>
    </subcellularLocation>
</comment>
<dbReference type="OrthoDB" id="9795964at2"/>
<dbReference type="HAMAP" id="MF_01914">
    <property type="entry name" value="LPS_assembly_LptA"/>
    <property type="match status" value="1"/>
</dbReference>
<evidence type="ECO:0000256" key="3">
    <source>
        <dbReference type="ARBA" id="ARBA00022764"/>
    </source>
</evidence>
<evidence type="ECO:0000259" key="6">
    <source>
        <dbReference type="Pfam" id="PF03968"/>
    </source>
</evidence>